<evidence type="ECO:0000313" key="1">
    <source>
        <dbReference type="EMBL" id="MPN32594.1"/>
    </source>
</evidence>
<dbReference type="InterPro" id="IPR005370">
    <property type="entry name" value="UPF0180"/>
</dbReference>
<accession>A0A645H8J8</accession>
<protein>
    <submittedName>
        <fullName evidence="1">Uncharacterized protein</fullName>
    </submittedName>
</protein>
<dbReference type="Pfam" id="PF03698">
    <property type="entry name" value="UPF0180"/>
    <property type="match status" value="1"/>
</dbReference>
<comment type="caution">
    <text evidence="1">The sequence shown here is derived from an EMBL/GenBank/DDBJ whole genome shotgun (WGS) entry which is preliminary data.</text>
</comment>
<gene>
    <name evidence="1" type="ORF">SDC9_180074</name>
</gene>
<organism evidence="1">
    <name type="scientific">bioreactor metagenome</name>
    <dbReference type="NCBI Taxonomy" id="1076179"/>
    <lineage>
        <taxon>unclassified sequences</taxon>
        <taxon>metagenomes</taxon>
        <taxon>ecological metagenomes</taxon>
    </lineage>
</organism>
<sequence>MKIAVSREYNNIATELSKRGYDVYLENEKCGNYDVIICDLKNDDLIKYNFGSTYKKDGTLIIDKGSKSTNEIENIIKMREYNFKDVSVKEQNTIYTSREL</sequence>
<proteinExistence type="predicted"/>
<name>A0A645H8J8_9ZZZZ</name>
<reference evidence="1" key="1">
    <citation type="submission" date="2019-08" db="EMBL/GenBank/DDBJ databases">
        <authorList>
            <person name="Kucharzyk K."/>
            <person name="Murdoch R.W."/>
            <person name="Higgins S."/>
            <person name="Loffler F."/>
        </authorList>
    </citation>
    <scope>NUCLEOTIDE SEQUENCE</scope>
</reference>
<dbReference type="EMBL" id="VSSQ01084682">
    <property type="protein sequence ID" value="MPN32594.1"/>
    <property type="molecule type" value="Genomic_DNA"/>
</dbReference>
<dbReference type="AlphaFoldDB" id="A0A645H8J8"/>